<proteinExistence type="predicted"/>
<keyword evidence="4" id="KW-1185">Reference proteome</keyword>
<dbReference type="EMBL" id="FMPI01000012">
    <property type="protein sequence ID" value="SCT08735.1"/>
    <property type="molecule type" value="Genomic_DNA"/>
</dbReference>
<organism evidence="3 5">
    <name type="scientific">Staphylococcus caeli</name>
    <dbReference type="NCBI Taxonomy" id="2201815"/>
    <lineage>
        <taxon>Bacteria</taxon>
        <taxon>Bacillati</taxon>
        <taxon>Bacillota</taxon>
        <taxon>Bacilli</taxon>
        <taxon>Bacillales</taxon>
        <taxon>Staphylococcaceae</taxon>
        <taxon>Staphylococcus</taxon>
    </lineage>
</organism>
<dbReference type="OrthoDB" id="2407050at2"/>
<dbReference type="EMBL" id="FMPG01000008">
    <property type="protein sequence ID" value="SCT14373.1"/>
    <property type="molecule type" value="Genomic_DNA"/>
</dbReference>
<sequence>MKYKPIRVIQLYEASKKAAKQKYSGETFIFNDLVNQVGTFNYTTNEIREVGRMFGAWERKGCDAPIKRVPNTSPILYQKIRIFNTGGKR</sequence>
<evidence type="ECO:0000313" key="2">
    <source>
        <dbReference type="EMBL" id="SCT08735.1"/>
    </source>
</evidence>
<reference evidence="1" key="3">
    <citation type="submission" date="2018-03" db="EMBL/GenBank/DDBJ databases">
        <title>A novel mecC allotype, mecC3, in a new Staphylococcus species, Staphylococcus caeli.</title>
        <authorList>
            <person name="MacFadyen A.C."/>
            <person name="Harrison E.M."/>
            <person name="Morgan F.J.E."/>
            <person name="Parkhill J."/>
            <person name="Holmes M.A."/>
            <person name="Paterson G.K."/>
        </authorList>
    </citation>
    <scope>NUCLEOTIDE SEQUENCE</scope>
    <source>
        <strain evidence="1">82B</strain>
    </source>
</reference>
<evidence type="ECO:0000313" key="3">
    <source>
        <dbReference type="EMBL" id="SCT14373.1"/>
    </source>
</evidence>
<gene>
    <name evidence="3" type="ORF">SAMEA2297795_01877</name>
    <name evidence="2" type="ORF">SAMEA2297796_01714</name>
    <name evidence="1" type="ORF">SCC82B_00064</name>
</gene>
<accession>A0A1D4NUJ7</accession>
<accession>A0A2U8RLS9</accession>
<protein>
    <submittedName>
        <fullName evidence="3">Uncharacterized protein</fullName>
    </submittedName>
</protein>
<dbReference type="RefSeq" id="WP_069995852.1">
    <property type="nucleotide sequence ID" value="NZ_FMPI01000012.1"/>
</dbReference>
<reference evidence="2 4" key="1">
    <citation type="submission" date="2016-09" db="EMBL/GenBank/DDBJ databases">
        <authorList>
            <consortium name="Pathogen Informatics"/>
            <person name="Sun Q."/>
            <person name="Inoue M."/>
        </authorList>
    </citation>
    <scope>NUCLEOTIDE SEQUENCE [LARGE SCALE GENOMIC DNA]</scope>
    <source>
        <strain evidence="2 4">82C</strain>
    </source>
</reference>
<reference evidence="3 5" key="2">
    <citation type="submission" date="2016-09" db="EMBL/GenBank/DDBJ databases">
        <authorList>
            <consortium name="Pathogen Informatics"/>
        </authorList>
    </citation>
    <scope>NUCLEOTIDE SEQUENCE [LARGE SCALE GENOMIC DNA]</scope>
    <source>
        <strain evidence="3 5">82B</strain>
    </source>
</reference>
<evidence type="ECO:0000313" key="5">
    <source>
        <dbReference type="Proteomes" id="UP000095768"/>
    </source>
</evidence>
<dbReference type="EMBL" id="MH155596">
    <property type="protein sequence ID" value="AWM30204.1"/>
    <property type="molecule type" value="Genomic_DNA"/>
</dbReference>
<dbReference type="AlphaFoldDB" id="A0A1D4NUJ7"/>
<dbReference type="Proteomes" id="UP000095768">
    <property type="component" value="Unassembled WGS sequence"/>
</dbReference>
<evidence type="ECO:0000313" key="1">
    <source>
        <dbReference type="EMBL" id="AWM30204.1"/>
    </source>
</evidence>
<dbReference type="Proteomes" id="UP000095412">
    <property type="component" value="Unassembled WGS sequence"/>
</dbReference>
<evidence type="ECO:0000313" key="4">
    <source>
        <dbReference type="Proteomes" id="UP000095412"/>
    </source>
</evidence>
<name>A0A1D4NUJ7_9STAP</name>